<name>A0A918YEH2_9ACTN</name>
<organism evidence="2 3">
    <name type="scientific">Streptomyces alanosinicus</name>
    <dbReference type="NCBI Taxonomy" id="68171"/>
    <lineage>
        <taxon>Bacteria</taxon>
        <taxon>Bacillati</taxon>
        <taxon>Actinomycetota</taxon>
        <taxon>Actinomycetes</taxon>
        <taxon>Kitasatosporales</taxon>
        <taxon>Streptomycetaceae</taxon>
        <taxon>Streptomyces</taxon>
    </lineage>
</organism>
<accession>A0A918YEH2</accession>
<feature type="chain" id="PRO_5038032882" description="SH3 domain-containing protein" evidence="1">
    <location>
        <begin position="25"/>
        <end position="135"/>
    </location>
</feature>
<reference evidence="2" key="1">
    <citation type="journal article" date="2014" name="Int. J. Syst. Evol. Microbiol.">
        <title>Complete genome sequence of Corynebacterium casei LMG S-19264T (=DSM 44701T), isolated from a smear-ripened cheese.</title>
        <authorList>
            <consortium name="US DOE Joint Genome Institute (JGI-PGF)"/>
            <person name="Walter F."/>
            <person name="Albersmeier A."/>
            <person name="Kalinowski J."/>
            <person name="Ruckert C."/>
        </authorList>
    </citation>
    <scope>NUCLEOTIDE SEQUENCE</scope>
    <source>
        <strain evidence="2">JCM 4714</strain>
    </source>
</reference>
<sequence>MNRAYRLAAASTLGVILLAGGATAAVGAPLATTQRASAVSQKATLTAKPSVSTVEAREAFRIAGTSTGLKPSTKVTLQNKQGAKWVSLPAAAAVAQDGSYATSYAMRDKLGAKGKKQFRVVGGGAVSPVFTVTLH</sequence>
<reference evidence="2" key="2">
    <citation type="submission" date="2020-09" db="EMBL/GenBank/DDBJ databases">
        <authorList>
            <person name="Sun Q."/>
            <person name="Ohkuma M."/>
        </authorList>
    </citation>
    <scope>NUCLEOTIDE SEQUENCE</scope>
    <source>
        <strain evidence="2">JCM 4714</strain>
    </source>
</reference>
<protein>
    <recommendedName>
        <fullName evidence="4">SH3 domain-containing protein</fullName>
    </recommendedName>
</protein>
<comment type="caution">
    <text evidence="2">The sequence shown here is derived from an EMBL/GenBank/DDBJ whole genome shotgun (WGS) entry which is preliminary data.</text>
</comment>
<evidence type="ECO:0008006" key="4">
    <source>
        <dbReference type="Google" id="ProtNLM"/>
    </source>
</evidence>
<feature type="signal peptide" evidence="1">
    <location>
        <begin position="1"/>
        <end position="24"/>
    </location>
</feature>
<dbReference type="AlphaFoldDB" id="A0A918YEH2"/>
<proteinExistence type="predicted"/>
<dbReference type="Proteomes" id="UP000655443">
    <property type="component" value="Unassembled WGS sequence"/>
</dbReference>
<keyword evidence="1" id="KW-0732">Signal</keyword>
<keyword evidence="3" id="KW-1185">Reference proteome</keyword>
<evidence type="ECO:0000313" key="3">
    <source>
        <dbReference type="Proteomes" id="UP000655443"/>
    </source>
</evidence>
<dbReference type="EMBL" id="BMVG01000002">
    <property type="protein sequence ID" value="GHD99894.1"/>
    <property type="molecule type" value="Genomic_DNA"/>
</dbReference>
<evidence type="ECO:0000256" key="1">
    <source>
        <dbReference type="SAM" id="SignalP"/>
    </source>
</evidence>
<gene>
    <name evidence="2" type="ORF">GCM10010339_12690</name>
</gene>
<dbReference type="RefSeq" id="WP_189949321.1">
    <property type="nucleotide sequence ID" value="NZ_BMVG01000002.1"/>
</dbReference>
<evidence type="ECO:0000313" key="2">
    <source>
        <dbReference type="EMBL" id="GHD99894.1"/>
    </source>
</evidence>